<sequence>TPSERTTHRREQRDKQKAREEADKPSQATSTPKPKITTIKTAALATQPPPARHADSHRSRHDPLHRDAEIQRHLEALKNPPKDVFKALLLPPPMDVE</sequence>
<proteinExistence type="predicted"/>
<evidence type="ECO:0000313" key="2">
    <source>
        <dbReference type="Proteomes" id="UP000887565"/>
    </source>
</evidence>
<accession>A0A915K0H8</accession>
<dbReference type="AlphaFoldDB" id="A0A915K0H8"/>
<reference evidence="3" key="1">
    <citation type="submission" date="2022-11" db="UniProtKB">
        <authorList>
            <consortium name="WormBaseParasite"/>
        </authorList>
    </citation>
    <scope>IDENTIFICATION</scope>
</reference>
<dbReference type="Proteomes" id="UP000887565">
    <property type="component" value="Unplaced"/>
</dbReference>
<keyword evidence="2" id="KW-1185">Reference proteome</keyword>
<evidence type="ECO:0000313" key="3">
    <source>
        <dbReference type="WBParaSite" id="nRc.2.0.1.t31378-RA"/>
    </source>
</evidence>
<feature type="compositionally biased region" description="Low complexity" evidence="1">
    <location>
        <begin position="28"/>
        <end position="46"/>
    </location>
</feature>
<feature type="region of interest" description="Disordered" evidence="1">
    <location>
        <begin position="1"/>
        <end position="66"/>
    </location>
</feature>
<feature type="compositionally biased region" description="Basic and acidic residues" evidence="1">
    <location>
        <begin position="1"/>
        <end position="24"/>
    </location>
</feature>
<feature type="compositionally biased region" description="Basic and acidic residues" evidence="1">
    <location>
        <begin position="52"/>
        <end position="66"/>
    </location>
</feature>
<name>A0A915K0H8_ROMCU</name>
<protein>
    <submittedName>
        <fullName evidence="3">Uncharacterized protein</fullName>
    </submittedName>
</protein>
<organism evidence="2 3">
    <name type="scientific">Romanomermis culicivorax</name>
    <name type="common">Nematode worm</name>
    <dbReference type="NCBI Taxonomy" id="13658"/>
    <lineage>
        <taxon>Eukaryota</taxon>
        <taxon>Metazoa</taxon>
        <taxon>Ecdysozoa</taxon>
        <taxon>Nematoda</taxon>
        <taxon>Enoplea</taxon>
        <taxon>Dorylaimia</taxon>
        <taxon>Mermithida</taxon>
        <taxon>Mermithoidea</taxon>
        <taxon>Mermithidae</taxon>
        <taxon>Romanomermis</taxon>
    </lineage>
</organism>
<evidence type="ECO:0000256" key="1">
    <source>
        <dbReference type="SAM" id="MobiDB-lite"/>
    </source>
</evidence>
<dbReference type="WBParaSite" id="nRc.2.0.1.t31378-RA">
    <property type="protein sequence ID" value="nRc.2.0.1.t31378-RA"/>
    <property type="gene ID" value="nRc.2.0.1.g31378"/>
</dbReference>